<evidence type="ECO:0000256" key="2">
    <source>
        <dbReference type="ARBA" id="ARBA00003297"/>
    </source>
</evidence>
<dbReference type="NCBIfam" id="NF006736">
    <property type="entry name" value="PRK09267.1-2"/>
    <property type="match status" value="1"/>
</dbReference>
<organism evidence="11 12">
    <name type="scientific">Sphaerospermopsis torques-reginae ITEP-024</name>
    <dbReference type="NCBI Taxonomy" id="984208"/>
    <lineage>
        <taxon>Bacteria</taxon>
        <taxon>Bacillati</taxon>
        <taxon>Cyanobacteriota</taxon>
        <taxon>Cyanophyceae</taxon>
        <taxon>Nostocales</taxon>
        <taxon>Aphanizomenonaceae</taxon>
        <taxon>Sphaerospermopsis</taxon>
        <taxon>Sphaerospermopsis torques-reginae</taxon>
    </lineage>
</organism>
<dbReference type="NCBIfam" id="NF006738">
    <property type="entry name" value="PRK09267.1-4"/>
    <property type="match status" value="1"/>
</dbReference>
<dbReference type="PANTHER" id="PTHR42809">
    <property type="entry name" value="FLAVODOXIN 2"/>
    <property type="match status" value="1"/>
</dbReference>
<dbReference type="SUPFAM" id="SSF52218">
    <property type="entry name" value="Flavoproteins"/>
    <property type="match status" value="1"/>
</dbReference>
<evidence type="ECO:0000313" key="12">
    <source>
        <dbReference type="Proteomes" id="UP000826540"/>
    </source>
</evidence>
<dbReference type="NCBIfam" id="TIGR01752">
    <property type="entry name" value="flav_long"/>
    <property type="match status" value="1"/>
</dbReference>
<evidence type="ECO:0000256" key="3">
    <source>
        <dbReference type="ARBA" id="ARBA00005267"/>
    </source>
</evidence>
<keyword evidence="12" id="KW-1185">Reference proteome</keyword>
<accession>A0ABX8X1N7</accession>
<evidence type="ECO:0000256" key="6">
    <source>
        <dbReference type="ARBA" id="ARBA00022630"/>
    </source>
</evidence>
<gene>
    <name evidence="11" type="primary">fldA</name>
    <name evidence="11" type="ORF">K2F26_03545</name>
</gene>
<dbReference type="PROSITE" id="PS00201">
    <property type="entry name" value="FLAVODOXIN"/>
    <property type="match status" value="1"/>
</dbReference>
<keyword evidence="6 9" id="KW-0285">Flavoprotein</keyword>
<dbReference type="PIRSF" id="PIRSF038996">
    <property type="entry name" value="FldA"/>
    <property type="match status" value="1"/>
</dbReference>
<keyword evidence="5 9" id="KW-0813">Transport</keyword>
<comment type="similarity">
    <text evidence="3 9">Belongs to the flavodoxin family.</text>
</comment>
<evidence type="ECO:0000256" key="7">
    <source>
        <dbReference type="ARBA" id="ARBA00022643"/>
    </source>
</evidence>
<evidence type="ECO:0000256" key="4">
    <source>
        <dbReference type="ARBA" id="ARBA00017869"/>
    </source>
</evidence>
<name>A0ABX8X1N7_9CYAN</name>
<dbReference type="InterPro" id="IPR029039">
    <property type="entry name" value="Flavoprotein-like_sf"/>
</dbReference>
<reference evidence="11 12" key="1">
    <citation type="journal article" date="2022" name="J. Am. Chem. Soc.">
        <title>Biosynthesis of Guanitoxin Enables Global Environmental Detection in Freshwater Cyanobacteria.</title>
        <authorList>
            <person name="Lima S.T."/>
            <person name="Fallon T.R."/>
            <person name="Cordoza J.L."/>
            <person name="Chekan J.R."/>
            <person name="Delbaje E."/>
            <person name="Hopiavuori A.R."/>
            <person name="Alvarenga D.O."/>
            <person name="Wood S.M."/>
            <person name="Luhavaya H."/>
            <person name="Baumgartner J.T."/>
            <person name="Dorr F.A."/>
            <person name="Etchegaray A."/>
            <person name="Pinto E."/>
            <person name="McKinnie S.M.K."/>
            <person name="Fiore M.F."/>
            <person name="Moore B.S."/>
        </authorList>
    </citation>
    <scope>NUCLEOTIDE SEQUENCE [LARGE SCALE GENOMIC DNA]</scope>
    <source>
        <strain evidence="11 12">ITEP-024</strain>
    </source>
</reference>
<comment type="function">
    <text evidence="2 9">Low-potential electron donor to a number of redox enzymes.</text>
</comment>
<evidence type="ECO:0000256" key="1">
    <source>
        <dbReference type="ARBA" id="ARBA00001917"/>
    </source>
</evidence>
<dbReference type="PANTHER" id="PTHR42809:SF1">
    <property type="entry name" value="FLAVODOXIN 1"/>
    <property type="match status" value="1"/>
</dbReference>
<proteinExistence type="inferred from homology"/>
<keyword evidence="8 9" id="KW-0249">Electron transport</keyword>
<evidence type="ECO:0000256" key="9">
    <source>
        <dbReference type="PIRNR" id="PIRNR038996"/>
    </source>
</evidence>
<dbReference type="InterPro" id="IPR001226">
    <property type="entry name" value="Flavodoxin_CS"/>
</dbReference>
<evidence type="ECO:0000313" key="11">
    <source>
        <dbReference type="EMBL" id="QYX32482.1"/>
    </source>
</evidence>
<dbReference type="Gene3D" id="3.40.50.360">
    <property type="match status" value="1"/>
</dbReference>
<evidence type="ECO:0000256" key="8">
    <source>
        <dbReference type="ARBA" id="ARBA00022982"/>
    </source>
</evidence>
<dbReference type="InterPro" id="IPR050619">
    <property type="entry name" value="Flavodoxin"/>
</dbReference>
<dbReference type="PROSITE" id="PS50902">
    <property type="entry name" value="FLAVODOXIN_LIKE"/>
    <property type="match status" value="1"/>
</dbReference>
<dbReference type="RefSeq" id="WP_220610378.1">
    <property type="nucleotide sequence ID" value="NZ_CP080598.1"/>
</dbReference>
<evidence type="ECO:0000256" key="5">
    <source>
        <dbReference type="ARBA" id="ARBA00022448"/>
    </source>
</evidence>
<dbReference type="InterPro" id="IPR008254">
    <property type="entry name" value="Flavodoxin/NO_synth"/>
</dbReference>
<dbReference type="Pfam" id="PF00258">
    <property type="entry name" value="Flavodoxin_1"/>
    <property type="match status" value="1"/>
</dbReference>
<dbReference type="InterPro" id="IPR010086">
    <property type="entry name" value="Flavodoxin_lc"/>
</dbReference>
<sequence length="170" mass="18828">MSKKIGLFYGTQTGNTESAAEIIRDEFGDDVVTIQDISQADAADFDDYQCLIIGCPTWNIGELQSDWEGFLPELDTINFSGKLVAYFGTGDQIGYADNFQDAMGILEEKISELGGKTVGYWTKDGYDFNESKAVKNGKFVGLALDEDNQSDLTDERIKAWVTQLKTEFGL</sequence>
<dbReference type="EMBL" id="CP080598">
    <property type="protein sequence ID" value="QYX32482.1"/>
    <property type="molecule type" value="Genomic_DNA"/>
</dbReference>
<feature type="domain" description="Flavodoxin-like" evidence="10">
    <location>
        <begin position="5"/>
        <end position="165"/>
    </location>
</feature>
<comment type="cofactor">
    <cofactor evidence="1 9">
        <name>FMN</name>
        <dbReference type="ChEBI" id="CHEBI:58210"/>
    </cofactor>
</comment>
<keyword evidence="7 9" id="KW-0288">FMN</keyword>
<evidence type="ECO:0000259" key="10">
    <source>
        <dbReference type="PROSITE" id="PS50902"/>
    </source>
</evidence>
<dbReference type="NCBIfam" id="NF006739">
    <property type="entry name" value="PRK09267.1-5"/>
    <property type="match status" value="1"/>
</dbReference>
<dbReference type="Proteomes" id="UP000826540">
    <property type="component" value="Chromosome"/>
</dbReference>
<protein>
    <recommendedName>
        <fullName evidence="4 9">Flavodoxin</fullName>
    </recommendedName>
</protein>